<evidence type="ECO:0000313" key="2">
    <source>
        <dbReference type="Proteomes" id="UP000838756"/>
    </source>
</evidence>
<dbReference type="OrthoDB" id="1870062at2759"/>
<dbReference type="Proteomes" id="UP000838756">
    <property type="component" value="Unassembled WGS sequence"/>
</dbReference>
<dbReference type="AlphaFoldDB" id="A0A8S4QXZ6"/>
<keyword evidence="2" id="KW-1185">Reference proteome</keyword>
<protein>
    <submittedName>
        <fullName evidence="1">Jg27464 protein</fullName>
    </submittedName>
</protein>
<dbReference type="EMBL" id="CAKXAJ010022439">
    <property type="protein sequence ID" value="CAH2227102.1"/>
    <property type="molecule type" value="Genomic_DNA"/>
</dbReference>
<comment type="caution">
    <text evidence="1">The sequence shown here is derived from an EMBL/GenBank/DDBJ whole genome shotgun (WGS) entry which is preliminary data.</text>
</comment>
<evidence type="ECO:0000313" key="1">
    <source>
        <dbReference type="EMBL" id="CAH2227102.1"/>
    </source>
</evidence>
<sequence>MQSVVSPVGRLTNAINTRGKQLVLRLNEVCDAKQRTLSEKKDALEQLAAITDHCVDFVNTALEQGSDTAVLHSKRTVSAHLQRIKSRRADIPNPEIPVRISLALDKLPDLVRGECPRRMHLSLKGTRN</sequence>
<gene>
    <name evidence="1" type="primary">jg27464</name>
    <name evidence="1" type="ORF">PAEG_LOCUS7636</name>
</gene>
<proteinExistence type="predicted"/>
<accession>A0A8S4QXZ6</accession>
<organism evidence="1 2">
    <name type="scientific">Pararge aegeria aegeria</name>
    <dbReference type="NCBI Taxonomy" id="348720"/>
    <lineage>
        <taxon>Eukaryota</taxon>
        <taxon>Metazoa</taxon>
        <taxon>Ecdysozoa</taxon>
        <taxon>Arthropoda</taxon>
        <taxon>Hexapoda</taxon>
        <taxon>Insecta</taxon>
        <taxon>Pterygota</taxon>
        <taxon>Neoptera</taxon>
        <taxon>Endopterygota</taxon>
        <taxon>Lepidoptera</taxon>
        <taxon>Glossata</taxon>
        <taxon>Ditrysia</taxon>
        <taxon>Papilionoidea</taxon>
        <taxon>Nymphalidae</taxon>
        <taxon>Satyrinae</taxon>
        <taxon>Satyrini</taxon>
        <taxon>Parargina</taxon>
        <taxon>Pararge</taxon>
    </lineage>
</organism>
<reference evidence="1" key="1">
    <citation type="submission" date="2022-03" db="EMBL/GenBank/DDBJ databases">
        <authorList>
            <person name="Lindestad O."/>
        </authorList>
    </citation>
    <scope>NUCLEOTIDE SEQUENCE</scope>
</reference>
<name>A0A8S4QXZ6_9NEOP</name>